<comment type="caution">
    <text evidence="1">The sequence shown here is derived from an EMBL/GenBank/DDBJ whole genome shotgun (WGS) entry which is preliminary data.</text>
</comment>
<proteinExistence type="predicted"/>
<dbReference type="AlphaFoldDB" id="A0AAV0UNI3"/>
<protein>
    <submittedName>
        <fullName evidence="1">Uncharacterized protein</fullName>
    </submittedName>
</protein>
<evidence type="ECO:0000313" key="1">
    <source>
        <dbReference type="EMBL" id="CAI5738472.1"/>
    </source>
</evidence>
<gene>
    <name evidence="1" type="ORF">HBR001_LOCUS7497</name>
</gene>
<accession>A0AAV0UNI3</accession>
<name>A0AAV0UNI3_HYABA</name>
<sequence length="327" mass="36921">MAFPRTDSISWWLYRDASCSATAAVFHGRFDLSLVQRPTRRRTSEYAPNSSSDHSLATLQTTGLQLVPEVQSHVWDLLDRRSRLCDPQQRTPLTTRPMDEVEVFPVAVKSLSLSAEAAAERGLSEDKALLYCKLQLNPISRCGAGAAKTEDRRQENDWFSWKLQRAEEYRRRGNEAFKRESYCLAVQLYTRALAWLEPPAAWSETTLPTKGQYSLEELQQVNHVAIACYANMATSYSKINGDKDVDRCITAASSALAIDDAHVKARYRRSQACVQSKAFDLALADLTKLLELDPANNLFRAAFARARHAKTQFCKKQQNAFANLFSE</sequence>
<reference evidence="1" key="1">
    <citation type="submission" date="2022-12" db="EMBL/GenBank/DDBJ databases">
        <authorList>
            <person name="Webb A."/>
        </authorList>
    </citation>
    <scope>NUCLEOTIDE SEQUENCE</scope>
    <source>
        <strain evidence="1">Hp1</strain>
    </source>
</reference>
<dbReference type="PANTHER" id="PTHR46512:SF9">
    <property type="entry name" value="PEPTIDYLPROLYL ISOMERASE"/>
    <property type="match status" value="1"/>
</dbReference>
<organism evidence="1 2">
    <name type="scientific">Hyaloperonospora brassicae</name>
    <name type="common">Brassica downy mildew</name>
    <name type="synonym">Peronospora brassicae</name>
    <dbReference type="NCBI Taxonomy" id="162125"/>
    <lineage>
        <taxon>Eukaryota</taxon>
        <taxon>Sar</taxon>
        <taxon>Stramenopiles</taxon>
        <taxon>Oomycota</taxon>
        <taxon>Peronosporomycetes</taxon>
        <taxon>Peronosporales</taxon>
        <taxon>Peronosporaceae</taxon>
        <taxon>Hyaloperonospora</taxon>
    </lineage>
</organism>
<keyword evidence="2" id="KW-1185">Reference proteome</keyword>
<dbReference type="PANTHER" id="PTHR46512">
    <property type="entry name" value="PEPTIDYLPROLYL ISOMERASE"/>
    <property type="match status" value="1"/>
</dbReference>
<evidence type="ECO:0000313" key="2">
    <source>
        <dbReference type="Proteomes" id="UP001162031"/>
    </source>
</evidence>
<dbReference type="InterPro" id="IPR050754">
    <property type="entry name" value="FKBP4/5/8-like"/>
</dbReference>
<dbReference type="SUPFAM" id="SSF48452">
    <property type="entry name" value="TPR-like"/>
    <property type="match status" value="1"/>
</dbReference>
<dbReference type="Proteomes" id="UP001162031">
    <property type="component" value="Unassembled WGS sequence"/>
</dbReference>
<dbReference type="EMBL" id="CANTFL010001373">
    <property type="protein sequence ID" value="CAI5738472.1"/>
    <property type="molecule type" value="Genomic_DNA"/>
</dbReference>
<dbReference type="InterPro" id="IPR011990">
    <property type="entry name" value="TPR-like_helical_dom_sf"/>
</dbReference>
<dbReference type="Gene3D" id="1.25.40.10">
    <property type="entry name" value="Tetratricopeptide repeat domain"/>
    <property type="match status" value="1"/>
</dbReference>